<sequence>MWPENMLRRWDGIEHNMEYVTYKAIEFIEDHADKDDDWFLYVNPTVPHPSSDVARAIEVDCRVTIDGDYSVEGTADFMPTGWSIEGMTKEFGDDCVAYRNTVKERAGDTSLTGKDHSADLGSIWVDDSVGAIYKALNRTNQLEDTVILFQLDHGTAEKSMLWEGGIRIPQFIHYPNGNLPDTFDGLVSTIDIGPSMLDIAGILNDPIDPDSLYEMDGKSWWDAVDSPGAWNDRCLFFEIFDDRALRCGCDKYMLLSSDSRELKNAVWYGWSGFEADQTEALFDLCDGTGLYIDANPSRSSPEAVNIAAEQPDKIFTYSALMKCHLNKTGAREATTVAPLYDECRLDELKSEYDALISGCCQWTTERYLWVFPNLFYLCALWAYTL</sequence>
<dbReference type="InterPro" id="IPR000917">
    <property type="entry name" value="Sulfatase_N"/>
</dbReference>
<evidence type="ECO:0000313" key="4">
    <source>
        <dbReference type="EMBL" id="CAD9582689.1"/>
    </source>
</evidence>
<evidence type="ECO:0000256" key="2">
    <source>
        <dbReference type="ARBA" id="ARBA00022801"/>
    </source>
</evidence>
<dbReference type="GO" id="GO:0004065">
    <property type="term" value="F:arylsulfatase activity"/>
    <property type="evidence" value="ECO:0007669"/>
    <property type="project" value="TreeGrafter"/>
</dbReference>
<gene>
    <name evidence="4" type="ORF">SMAR0320_LOCUS3987</name>
</gene>
<dbReference type="PANTHER" id="PTHR42693">
    <property type="entry name" value="ARYLSULFATASE FAMILY MEMBER"/>
    <property type="match status" value="1"/>
</dbReference>
<evidence type="ECO:0000256" key="1">
    <source>
        <dbReference type="ARBA" id="ARBA00008779"/>
    </source>
</evidence>
<dbReference type="PANTHER" id="PTHR42693:SF53">
    <property type="entry name" value="ENDO-4-O-SULFATASE"/>
    <property type="match status" value="1"/>
</dbReference>
<organism evidence="4">
    <name type="scientific">Skeletonema marinoi</name>
    <dbReference type="NCBI Taxonomy" id="267567"/>
    <lineage>
        <taxon>Eukaryota</taxon>
        <taxon>Sar</taxon>
        <taxon>Stramenopiles</taxon>
        <taxon>Ochrophyta</taxon>
        <taxon>Bacillariophyta</taxon>
        <taxon>Coscinodiscophyceae</taxon>
        <taxon>Thalassiosirophycidae</taxon>
        <taxon>Thalassiosirales</taxon>
        <taxon>Skeletonemataceae</taxon>
        <taxon>Skeletonema</taxon>
        <taxon>Skeletonema marinoi-dohrnii complex</taxon>
    </lineage>
</organism>
<accession>A0A7S2P8T4</accession>
<protein>
    <recommendedName>
        <fullName evidence="3">Sulfatase N-terminal domain-containing protein</fullName>
    </recommendedName>
</protein>
<dbReference type="Pfam" id="PF00884">
    <property type="entry name" value="Sulfatase"/>
    <property type="match status" value="1"/>
</dbReference>
<dbReference type="EMBL" id="HBGZ01005727">
    <property type="protein sequence ID" value="CAD9582689.1"/>
    <property type="molecule type" value="Transcribed_RNA"/>
</dbReference>
<feature type="domain" description="Sulfatase N-terminal" evidence="3">
    <location>
        <begin position="16"/>
        <end position="202"/>
    </location>
</feature>
<dbReference type="InterPro" id="IPR050738">
    <property type="entry name" value="Sulfatase"/>
</dbReference>
<reference evidence="4" key="1">
    <citation type="submission" date="2021-01" db="EMBL/GenBank/DDBJ databases">
        <authorList>
            <person name="Corre E."/>
            <person name="Pelletier E."/>
            <person name="Niang G."/>
            <person name="Scheremetjew M."/>
            <person name="Finn R."/>
            <person name="Kale V."/>
            <person name="Holt S."/>
            <person name="Cochrane G."/>
            <person name="Meng A."/>
            <person name="Brown T."/>
            <person name="Cohen L."/>
        </authorList>
    </citation>
    <scope>NUCLEOTIDE SEQUENCE</scope>
    <source>
        <strain evidence="4">SM1012Den-03</strain>
    </source>
</reference>
<dbReference type="AlphaFoldDB" id="A0A7S2P8T4"/>
<proteinExistence type="inferred from homology"/>
<evidence type="ECO:0000259" key="3">
    <source>
        <dbReference type="Pfam" id="PF00884"/>
    </source>
</evidence>
<name>A0A7S2P8T4_9STRA</name>
<comment type="similarity">
    <text evidence="1">Belongs to the sulfatase family.</text>
</comment>
<dbReference type="Gene3D" id="3.40.720.10">
    <property type="entry name" value="Alkaline Phosphatase, subunit A"/>
    <property type="match status" value="1"/>
</dbReference>
<keyword evidence="2" id="KW-0378">Hydrolase</keyword>
<dbReference type="SUPFAM" id="SSF53649">
    <property type="entry name" value="Alkaline phosphatase-like"/>
    <property type="match status" value="1"/>
</dbReference>
<dbReference type="InterPro" id="IPR017850">
    <property type="entry name" value="Alkaline_phosphatase_core_sf"/>
</dbReference>